<dbReference type="InterPro" id="IPR016177">
    <property type="entry name" value="DNA-bd_dom_sf"/>
</dbReference>
<dbReference type="AlphaFoldDB" id="A0A8I1W7R8"/>
<evidence type="ECO:0000256" key="3">
    <source>
        <dbReference type="ARBA" id="ARBA00023125"/>
    </source>
</evidence>
<evidence type="ECO:0000256" key="1">
    <source>
        <dbReference type="ARBA" id="ARBA00008857"/>
    </source>
</evidence>
<dbReference type="InterPro" id="IPR015094">
    <property type="entry name" value="Integrase_lambda-typ_DNA-bd_N"/>
</dbReference>
<dbReference type="InterPro" id="IPR044068">
    <property type="entry name" value="CB"/>
</dbReference>
<name>A0A8I1W7R8_PLESH</name>
<sequence length="342" mass="39216">MAQRRKKENRDLPPNLYVRRGYFSYRHPQTKKEYGLGRNRALAVSQAIEANLSLGNVSISLQERICADETLTVRAWSEEYERIFMMRELRPASISSKRKYLRVIQRELGSLALRAVSVRDIAELVSSYTTAKKMRTARGLRAELIDFFKEAIAAGHVTNNPAEVVRAPRVTVQRSRMSLSDFQTILQVAETNAPEWFSRLMRVALITGQRQADLCAMRIENIYNDRLHVTQQKTGARIAIPLSLEIAGYRLADNLQPTDNSGKIFTTKAVEHRVRRLYAKIREKSGLQWDSGTPPSFHEIRSLSARLYTDERDAVFAQKLLGHKSSSMTDRYRDERGAWVEL</sequence>
<evidence type="ECO:0000259" key="6">
    <source>
        <dbReference type="PROSITE" id="PS51898"/>
    </source>
</evidence>
<reference evidence="8" key="1">
    <citation type="submission" date="2021-03" db="EMBL/GenBank/DDBJ databases">
        <title>Plesiomonas shigelloides zfcc0051, isolated from zebrafish feces.</title>
        <authorList>
            <person name="Vanderhoek Z."/>
            <person name="Gaulke C."/>
        </authorList>
    </citation>
    <scope>NUCLEOTIDE SEQUENCE</scope>
    <source>
        <strain evidence="8">Zfcc0051</strain>
    </source>
</reference>
<dbReference type="PROSITE" id="PS51900">
    <property type="entry name" value="CB"/>
    <property type="match status" value="1"/>
</dbReference>
<comment type="similarity">
    <text evidence="1">Belongs to the 'phage' integrase family.</text>
</comment>
<comment type="caution">
    <text evidence="8">The sequence shown here is derived from an EMBL/GenBank/DDBJ whole genome shotgun (WGS) entry which is preliminary data.</text>
</comment>
<dbReference type="InterPro" id="IPR002104">
    <property type="entry name" value="Integrase_catalytic"/>
</dbReference>
<dbReference type="InterPro" id="IPR011010">
    <property type="entry name" value="DNA_brk_join_enz"/>
</dbReference>
<dbReference type="GO" id="GO:0006310">
    <property type="term" value="P:DNA recombination"/>
    <property type="evidence" value="ECO:0007669"/>
    <property type="project" value="UniProtKB-KW"/>
</dbReference>
<dbReference type="Gene3D" id="1.10.150.130">
    <property type="match status" value="1"/>
</dbReference>
<dbReference type="Pfam" id="PF09003">
    <property type="entry name" value="Arm-DNA-bind_1"/>
    <property type="match status" value="1"/>
</dbReference>
<dbReference type="GO" id="GO:0003677">
    <property type="term" value="F:DNA binding"/>
    <property type="evidence" value="ECO:0007669"/>
    <property type="project" value="UniProtKB-UniRule"/>
</dbReference>
<evidence type="ECO:0000259" key="7">
    <source>
        <dbReference type="PROSITE" id="PS51900"/>
    </source>
</evidence>
<dbReference type="Pfam" id="PF00589">
    <property type="entry name" value="Phage_integrase"/>
    <property type="match status" value="1"/>
</dbReference>
<evidence type="ECO:0000256" key="4">
    <source>
        <dbReference type="ARBA" id="ARBA00023172"/>
    </source>
</evidence>
<evidence type="ECO:0000256" key="2">
    <source>
        <dbReference type="ARBA" id="ARBA00022908"/>
    </source>
</evidence>
<dbReference type="InterPro" id="IPR050090">
    <property type="entry name" value="Tyrosine_recombinase_XerCD"/>
</dbReference>
<dbReference type="RefSeq" id="WP_039046641.1">
    <property type="nucleotide sequence ID" value="NZ_JAFNAA010000018.1"/>
</dbReference>
<proteinExistence type="inferred from homology"/>
<dbReference type="Proteomes" id="UP000664658">
    <property type="component" value="Unassembled WGS sequence"/>
</dbReference>
<dbReference type="PANTHER" id="PTHR30349:SF64">
    <property type="entry name" value="PROPHAGE INTEGRASE INTD-RELATED"/>
    <property type="match status" value="1"/>
</dbReference>
<keyword evidence="2" id="KW-0229">DNA integration</keyword>
<dbReference type="InterPro" id="IPR013762">
    <property type="entry name" value="Integrase-like_cat_sf"/>
</dbReference>
<evidence type="ECO:0000313" key="8">
    <source>
        <dbReference type="EMBL" id="MBO1109424.1"/>
    </source>
</evidence>
<dbReference type="Gene3D" id="3.30.160.60">
    <property type="entry name" value="Classic Zinc Finger"/>
    <property type="match status" value="1"/>
</dbReference>
<gene>
    <name evidence="8" type="ORF">J2R62_14625</name>
</gene>
<feature type="domain" description="Tyr recombinase" evidence="6">
    <location>
        <begin position="172"/>
        <end position="342"/>
    </location>
</feature>
<keyword evidence="3 5" id="KW-0238">DNA-binding</keyword>
<dbReference type="SUPFAM" id="SSF56349">
    <property type="entry name" value="DNA breaking-rejoining enzymes"/>
    <property type="match status" value="1"/>
</dbReference>
<dbReference type="InterPro" id="IPR010998">
    <property type="entry name" value="Integrase_recombinase_N"/>
</dbReference>
<dbReference type="PROSITE" id="PS51898">
    <property type="entry name" value="TYR_RECOMBINASE"/>
    <property type="match status" value="1"/>
</dbReference>
<evidence type="ECO:0000256" key="5">
    <source>
        <dbReference type="PROSITE-ProRule" id="PRU01248"/>
    </source>
</evidence>
<dbReference type="PANTHER" id="PTHR30349">
    <property type="entry name" value="PHAGE INTEGRASE-RELATED"/>
    <property type="match status" value="1"/>
</dbReference>
<evidence type="ECO:0000313" key="9">
    <source>
        <dbReference type="Proteomes" id="UP000664658"/>
    </source>
</evidence>
<accession>A0A8I1W7R8</accession>
<dbReference type="GO" id="GO:0008907">
    <property type="term" value="F:integrase activity"/>
    <property type="evidence" value="ECO:0007669"/>
    <property type="project" value="InterPro"/>
</dbReference>
<organism evidence="8 9">
    <name type="scientific">Plesiomonas shigelloides</name>
    <name type="common">Aeromonas shigelloides</name>
    <dbReference type="NCBI Taxonomy" id="703"/>
    <lineage>
        <taxon>Bacteria</taxon>
        <taxon>Pseudomonadati</taxon>
        <taxon>Pseudomonadota</taxon>
        <taxon>Gammaproteobacteria</taxon>
        <taxon>Enterobacterales</taxon>
        <taxon>Enterobacteriaceae</taxon>
        <taxon>Plesiomonas</taxon>
    </lineage>
</organism>
<dbReference type="SUPFAM" id="SSF54171">
    <property type="entry name" value="DNA-binding domain"/>
    <property type="match status" value="1"/>
</dbReference>
<keyword evidence="4" id="KW-0233">DNA recombination</keyword>
<protein>
    <submittedName>
        <fullName evidence="8">Phage integrase Arm DNA-binding domain-containing protein</fullName>
    </submittedName>
</protein>
<dbReference type="EMBL" id="JAFNAA010000018">
    <property type="protein sequence ID" value="MBO1109424.1"/>
    <property type="molecule type" value="Genomic_DNA"/>
</dbReference>
<dbReference type="Gene3D" id="1.10.443.10">
    <property type="entry name" value="Intergrase catalytic core"/>
    <property type="match status" value="1"/>
</dbReference>
<feature type="domain" description="Core-binding (CB)" evidence="7">
    <location>
        <begin position="71"/>
        <end position="152"/>
    </location>
</feature>